<dbReference type="PANTHER" id="PTHR47003">
    <property type="entry name" value="OS01G0970900 PROTEIN"/>
    <property type="match status" value="1"/>
</dbReference>
<feature type="repeat" description="PPR" evidence="2">
    <location>
        <begin position="466"/>
        <end position="496"/>
    </location>
</feature>
<dbReference type="Pfam" id="PF01535">
    <property type="entry name" value="PPR"/>
    <property type="match status" value="3"/>
</dbReference>
<accession>A0A7G2FAW9</accession>
<evidence type="ECO:0000256" key="1">
    <source>
        <dbReference type="ARBA" id="ARBA00022737"/>
    </source>
</evidence>
<gene>
    <name evidence="3" type="ORF">AT9943_LOCUS19264</name>
</gene>
<sequence>MRYQQWRLMLLRSYHRSHLPYLSPCSQVTSISSRSFSSFIHPGIGALQQSEQLCPLRSPMTSSGNLVKSVGRSFSSEPAVEEKSSAEATVIDIFSRLSGEDEIRKELESSGVVISQDLALKVLRKLESNPDVAKSFFQWIKEASPEELSSKNYNMMLRILGGNGLVDEFWGLVDVMKKKGHGLSANVRDKVGDKFQKDGLESDLLRLRKLFTSDCLDNSAENVCDRVCKIVMKEEWGDDVEKRVRDLNVEFKSDLVKMIVERLDVEPRKALLFFRWIDESDLFKHDEKTYNAMARVLGKEKFLDRFQNIVVEMRSAGYEVEIETYVRVSTRFCQTKLIKEAVDLFEIAMAGSSSSNNPTPHCFCLLLKKIVTAKILDMDLFSRAVKVYTKNGNALTDSLLKSVLKSLRSVDRVEQSNELLKEMKRGGYVPSGDMQSMIASSLSRKGKKDEADEFVDFMESSGNNLDDKAMASLVEGYCDSGNLDEALVCFEKMVGNTGVSYADYSFEKLVLAYCNKNQVRDAYKLLSAQVTKNQLKPRHSTYKSLVTNLLTKKIARDGGFEEALSLLPIMKDHGFPPFIDPFMSYFSSTGKSTEALGFLKAMTSNNFPSISVVLRVFETMMKSARHSEAQDLLSLCPNYIRNNPDVLELFNTMKPNESAVEKPLAASA</sequence>
<organism evidence="3 4">
    <name type="scientific">Arabidopsis thaliana</name>
    <name type="common">Mouse-ear cress</name>
    <dbReference type="NCBI Taxonomy" id="3702"/>
    <lineage>
        <taxon>Eukaryota</taxon>
        <taxon>Viridiplantae</taxon>
        <taxon>Streptophyta</taxon>
        <taxon>Embryophyta</taxon>
        <taxon>Tracheophyta</taxon>
        <taxon>Spermatophyta</taxon>
        <taxon>Magnoliopsida</taxon>
        <taxon>eudicotyledons</taxon>
        <taxon>Gunneridae</taxon>
        <taxon>Pentapetalae</taxon>
        <taxon>rosids</taxon>
        <taxon>malvids</taxon>
        <taxon>Brassicales</taxon>
        <taxon>Brassicaceae</taxon>
        <taxon>Camelineae</taxon>
        <taxon>Arabidopsis</taxon>
    </lineage>
</organism>
<dbReference type="Gene3D" id="1.25.40.10">
    <property type="entry name" value="Tetratricopeptide repeat domain"/>
    <property type="match status" value="2"/>
</dbReference>
<evidence type="ECO:0000256" key="2">
    <source>
        <dbReference type="PROSITE-ProRule" id="PRU00708"/>
    </source>
</evidence>
<feature type="repeat" description="PPR" evidence="2">
    <location>
        <begin position="286"/>
        <end position="320"/>
    </location>
</feature>
<reference evidence="3 4" key="1">
    <citation type="submission" date="2020-09" db="EMBL/GenBank/DDBJ databases">
        <authorList>
            <person name="Ashkenazy H."/>
        </authorList>
    </citation>
    <scope>NUCLEOTIDE SEQUENCE [LARGE SCALE GENOMIC DNA]</scope>
    <source>
        <strain evidence="4">cv. Cdm-0</strain>
    </source>
</reference>
<proteinExistence type="predicted"/>
<dbReference type="Proteomes" id="UP000516314">
    <property type="component" value="Chromosome 5"/>
</dbReference>
<protein>
    <submittedName>
        <fullName evidence="3">(thale cress) hypothetical protein</fullName>
    </submittedName>
</protein>
<dbReference type="PANTHER" id="PTHR47003:SF3">
    <property type="entry name" value="SMALL RIBOSOMAL SUBUNIT PROTEIN MS81 (RPPR8)"/>
    <property type="match status" value="1"/>
</dbReference>
<dbReference type="InterPro" id="IPR011990">
    <property type="entry name" value="TPR-like_helical_dom_sf"/>
</dbReference>
<dbReference type="NCBIfam" id="TIGR00756">
    <property type="entry name" value="PPR"/>
    <property type="match status" value="2"/>
</dbReference>
<name>A0A7G2FAW9_ARATH</name>
<dbReference type="InterPro" id="IPR002885">
    <property type="entry name" value="PPR_rpt"/>
</dbReference>
<dbReference type="EMBL" id="LR881470">
    <property type="protein sequence ID" value="CAD5331818.1"/>
    <property type="molecule type" value="Genomic_DNA"/>
</dbReference>
<dbReference type="AlphaFoldDB" id="A0A7G2FAW9"/>
<dbReference type="PROSITE" id="PS51375">
    <property type="entry name" value="PPR"/>
    <property type="match status" value="2"/>
</dbReference>
<evidence type="ECO:0000313" key="4">
    <source>
        <dbReference type="Proteomes" id="UP000516314"/>
    </source>
</evidence>
<evidence type="ECO:0000313" key="3">
    <source>
        <dbReference type="EMBL" id="CAD5331818.1"/>
    </source>
</evidence>
<dbReference type="GO" id="GO:0008380">
    <property type="term" value="P:RNA splicing"/>
    <property type="evidence" value="ECO:0007669"/>
    <property type="project" value="InterPro"/>
</dbReference>
<dbReference type="InterPro" id="IPR044578">
    <property type="entry name" value="BIR6-like"/>
</dbReference>
<keyword evidence="1" id="KW-0677">Repeat</keyword>